<sequence>MVASAIRSALPRQIDIAIAEADIVRSQIRIDALEKCAIATRSAYTHSVGVLPVSRVIEPKFDLKEILERKKMISCVRARYSSSGHTLVDKTMGRIYEDAIRFPTEIAIKDLQTYQLKISFRGTSLSNFYEIPTVRSRSLYASVEHAYQAAKFPPNALERVGDKEIHRINSRLASRGVTVTKESLPSLFEGPELTAGASKIAANELRIMGYVRDDWDYVKLRIMTELLIQKFSNDSAYRLLQETAPKYLVEGNDWGDTYWGFTDGRGRNFLGRLIMQIRANSIETLKEEADRLEPERPSN</sequence>
<dbReference type="EMBL" id="BSPP01000004">
    <property type="protein sequence ID" value="GLS86134.1"/>
    <property type="molecule type" value="Genomic_DNA"/>
</dbReference>
<evidence type="ECO:0000313" key="4">
    <source>
        <dbReference type="EMBL" id="GLS86134.1"/>
    </source>
</evidence>
<evidence type="ECO:0000256" key="1">
    <source>
        <dbReference type="ARBA" id="ARBA00000022"/>
    </source>
</evidence>
<evidence type="ECO:0000313" key="5">
    <source>
        <dbReference type="Proteomes" id="UP001157355"/>
    </source>
</evidence>
<gene>
    <name evidence="4" type="ORF">GCM10010873_11080</name>
</gene>
<dbReference type="Proteomes" id="UP001157355">
    <property type="component" value="Unassembled WGS sequence"/>
</dbReference>
<name>A0AA37WZV3_9RHOB</name>
<protein>
    <recommendedName>
        <fullName evidence="3">NADAR domain-containing protein</fullName>
    </recommendedName>
</protein>
<organism evidence="4 5">
    <name type="scientific">Cypionkella aquatica</name>
    <dbReference type="NCBI Taxonomy" id="1756042"/>
    <lineage>
        <taxon>Bacteria</taxon>
        <taxon>Pseudomonadati</taxon>
        <taxon>Pseudomonadota</taxon>
        <taxon>Alphaproteobacteria</taxon>
        <taxon>Rhodobacterales</taxon>
        <taxon>Paracoccaceae</taxon>
        <taxon>Cypionkella</taxon>
    </lineage>
</organism>
<accession>A0AA37WZV3</accession>
<dbReference type="CDD" id="cd15457">
    <property type="entry name" value="NADAR"/>
    <property type="match status" value="1"/>
</dbReference>
<keyword evidence="5" id="KW-1185">Reference proteome</keyword>
<dbReference type="InterPro" id="IPR012816">
    <property type="entry name" value="NADAR"/>
</dbReference>
<comment type="caution">
    <text evidence="4">The sequence shown here is derived from an EMBL/GenBank/DDBJ whole genome shotgun (WGS) entry which is preliminary data.</text>
</comment>
<dbReference type="InterPro" id="IPR037238">
    <property type="entry name" value="YbiA-like_sf"/>
</dbReference>
<proteinExistence type="predicted"/>
<reference evidence="4 5" key="1">
    <citation type="journal article" date="2014" name="Int. J. Syst. Evol. Microbiol.">
        <title>Complete genome sequence of Corynebacterium casei LMG S-19264T (=DSM 44701T), isolated from a smear-ripened cheese.</title>
        <authorList>
            <consortium name="US DOE Joint Genome Institute (JGI-PGF)"/>
            <person name="Walter F."/>
            <person name="Albersmeier A."/>
            <person name="Kalinowski J."/>
            <person name="Ruckert C."/>
        </authorList>
    </citation>
    <scope>NUCLEOTIDE SEQUENCE [LARGE SCALE GENOMIC DNA]</scope>
    <source>
        <strain evidence="4 5">NBRC 111766</strain>
    </source>
</reference>
<comment type="catalytic activity">
    <reaction evidence="1">
        <text>5-amino-6-(5-phospho-D-ribosylamino)uracil + H2O = 5,6-diaminouracil + D-ribose 5-phosphate</text>
        <dbReference type="Rhea" id="RHEA:55020"/>
        <dbReference type="ChEBI" id="CHEBI:15377"/>
        <dbReference type="ChEBI" id="CHEBI:46252"/>
        <dbReference type="ChEBI" id="CHEBI:58453"/>
        <dbReference type="ChEBI" id="CHEBI:78346"/>
    </reaction>
</comment>
<evidence type="ECO:0000259" key="3">
    <source>
        <dbReference type="Pfam" id="PF08719"/>
    </source>
</evidence>
<dbReference type="Gene3D" id="1.10.357.40">
    <property type="entry name" value="YbiA-like"/>
    <property type="match status" value="1"/>
</dbReference>
<dbReference type="AlphaFoldDB" id="A0AA37WZV3"/>
<comment type="catalytic activity">
    <reaction evidence="2">
        <text>2,5-diamino-6-hydroxy-4-(5-phosphoribosylamino)-pyrimidine + H2O = 2,5,6-triamino-4-hydroxypyrimidine + D-ribose 5-phosphate</text>
        <dbReference type="Rhea" id="RHEA:23436"/>
        <dbReference type="ChEBI" id="CHEBI:15377"/>
        <dbReference type="ChEBI" id="CHEBI:58614"/>
        <dbReference type="ChEBI" id="CHEBI:78346"/>
        <dbReference type="ChEBI" id="CHEBI:137796"/>
    </reaction>
</comment>
<dbReference type="Pfam" id="PF08719">
    <property type="entry name" value="NADAR"/>
    <property type="match status" value="1"/>
</dbReference>
<dbReference type="SUPFAM" id="SSF143990">
    <property type="entry name" value="YbiA-like"/>
    <property type="match status" value="1"/>
</dbReference>
<evidence type="ECO:0000256" key="2">
    <source>
        <dbReference type="ARBA" id="ARBA00000751"/>
    </source>
</evidence>
<feature type="domain" description="NADAR" evidence="3">
    <location>
        <begin position="124"/>
        <end position="279"/>
    </location>
</feature>